<reference evidence="3" key="1">
    <citation type="submission" date="2020-04" db="EMBL/GenBank/DDBJ databases">
        <authorList>
            <person name="Sombolestani A."/>
        </authorList>
    </citation>
    <scope>NUCLEOTIDE SEQUENCE</scope>
    <source>
        <strain evidence="3">R71697</strain>
    </source>
</reference>
<feature type="domain" description="Beta-lactamase-related" evidence="2">
    <location>
        <begin position="42"/>
        <end position="393"/>
    </location>
</feature>
<dbReference type="Proteomes" id="UP000661006">
    <property type="component" value="Unassembled WGS sequence"/>
</dbReference>
<dbReference type="Pfam" id="PF00144">
    <property type="entry name" value="Beta-lactamase"/>
    <property type="match status" value="1"/>
</dbReference>
<accession>A0A9Q2FM92</accession>
<keyword evidence="1" id="KW-0732">Signal</keyword>
<dbReference type="AlphaFoldDB" id="A0A9Q2FM92"/>
<dbReference type="PANTHER" id="PTHR43283">
    <property type="entry name" value="BETA-LACTAMASE-RELATED"/>
    <property type="match status" value="1"/>
</dbReference>
<feature type="chain" id="PRO_5040281729" evidence="1">
    <location>
        <begin position="24"/>
        <end position="421"/>
    </location>
</feature>
<comment type="caution">
    <text evidence="3">The sequence shown here is derived from an EMBL/GenBank/DDBJ whole genome shotgun (WGS) entry which is preliminary data.</text>
</comment>
<dbReference type="InterPro" id="IPR001466">
    <property type="entry name" value="Beta-lactam-related"/>
</dbReference>
<name>A0A9Q2FM92_GLUJA</name>
<evidence type="ECO:0000313" key="3">
    <source>
        <dbReference type="EMBL" id="MBF0871010.1"/>
    </source>
</evidence>
<dbReference type="Gene3D" id="3.40.710.10">
    <property type="entry name" value="DD-peptidase/beta-lactamase superfamily"/>
    <property type="match status" value="1"/>
</dbReference>
<dbReference type="SUPFAM" id="SSF56601">
    <property type="entry name" value="beta-lactamase/transpeptidase-like"/>
    <property type="match status" value="1"/>
</dbReference>
<dbReference type="GeneID" id="81474862"/>
<organism evidence="3 4">
    <name type="scientific">Gluconobacter japonicus</name>
    <dbReference type="NCBI Taxonomy" id="376620"/>
    <lineage>
        <taxon>Bacteria</taxon>
        <taxon>Pseudomonadati</taxon>
        <taxon>Pseudomonadota</taxon>
        <taxon>Alphaproteobacteria</taxon>
        <taxon>Acetobacterales</taxon>
        <taxon>Acetobacteraceae</taxon>
        <taxon>Gluconobacter</taxon>
    </lineage>
</organism>
<dbReference type="InterPro" id="IPR050789">
    <property type="entry name" value="Diverse_Enzym_Activities"/>
</dbReference>
<dbReference type="InterPro" id="IPR012338">
    <property type="entry name" value="Beta-lactam/transpept-like"/>
</dbReference>
<evidence type="ECO:0000259" key="2">
    <source>
        <dbReference type="Pfam" id="PF00144"/>
    </source>
</evidence>
<protein>
    <submittedName>
        <fullName evidence="3">Beta-lactamase family protein</fullName>
    </submittedName>
</protein>
<evidence type="ECO:0000313" key="4">
    <source>
        <dbReference type="Proteomes" id="UP000661006"/>
    </source>
</evidence>
<feature type="signal peptide" evidence="1">
    <location>
        <begin position="1"/>
        <end position="23"/>
    </location>
</feature>
<evidence type="ECO:0000256" key="1">
    <source>
        <dbReference type="SAM" id="SignalP"/>
    </source>
</evidence>
<proteinExistence type="predicted"/>
<reference evidence="3" key="2">
    <citation type="submission" date="2020-11" db="EMBL/GenBank/DDBJ databases">
        <title>Description of novel Gluconobacter species.</title>
        <authorList>
            <person name="Cleenwerck I."/>
            <person name="Cnockaert M."/>
            <person name="Borremans W."/>
            <person name="Wieme A.D."/>
            <person name="De Vuyst L."/>
            <person name="Vandamme P."/>
        </authorList>
    </citation>
    <scope>NUCLEOTIDE SEQUENCE</scope>
    <source>
        <strain evidence="3">R71697</strain>
    </source>
</reference>
<dbReference type="PANTHER" id="PTHR43283:SF18">
    <property type="match status" value="1"/>
</dbReference>
<dbReference type="EMBL" id="JABCQN010000003">
    <property type="protein sequence ID" value="MBF0871010.1"/>
    <property type="molecule type" value="Genomic_DNA"/>
</dbReference>
<sequence>MREHVFQTFCAFFIATSTATAFAASSPTTDAQLTQVLAHGENRSLAAIAALRIHRGAVSYQYIGGFARKDGLKSTPARSDTLFRIASVSKFVTTIGMMQLVDKRKIDLDADASRYLGFTLRNPDFPNVVITPRMLLSHTASIADADDYVMPAHHTVSEFFDPSRHKGMATYHFLPGRQPGTWFSYCNLCYGLIGTIIERVSGERFDLYQQKYILTPLGIDGGYDPALLPHPERLATLYQHTARGYEATKDKIGRFIPEAPADYKIGTNATIFSPQGGLRISLDGLYRLAQFVFGDGTVDGVSVLSSRSLQTMLKPAWTYDGHNGEGPYPIASYGLATIQLSGATDPSGHPTKPWNDYHGGIVGHLGDAYSLRSGFWLNPKTQDGYLFIADGFPEDGQEKPGKNSSFTAVEENIFNALSLAP</sequence>
<dbReference type="RefSeq" id="WP_061930025.1">
    <property type="nucleotide sequence ID" value="NZ_JABCQN010000003.1"/>
</dbReference>
<gene>
    <name evidence="3" type="ORF">HKD32_09140</name>
</gene>